<evidence type="ECO:0000256" key="1">
    <source>
        <dbReference type="ARBA" id="ARBA00022837"/>
    </source>
</evidence>
<sequence>MEINIQPPENDIRQPSQIQTDKLQRTPSQLSPRKPQPSLFLLEVGPRSASGIKVGDRSNSTKKGATREVFRPVTLEDLNVALSIISSDGKKITHADVNRFFDTFFPNAIPSKLAKILITTNPKENTITKEQLQSLLISRQCDHFEEAFQLMDSNDHADSLSDASILRLLKCLDKKYAMPRRGDLFSIIARFDRDKDGHIGKDDFKKMNMKHY</sequence>
<evidence type="ECO:0000256" key="2">
    <source>
        <dbReference type="SAM" id="MobiDB-lite"/>
    </source>
</evidence>
<organism evidence="4 5">
    <name type="scientific">Rhizoclosmatium globosum</name>
    <dbReference type="NCBI Taxonomy" id="329046"/>
    <lineage>
        <taxon>Eukaryota</taxon>
        <taxon>Fungi</taxon>
        <taxon>Fungi incertae sedis</taxon>
        <taxon>Chytridiomycota</taxon>
        <taxon>Chytridiomycota incertae sedis</taxon>
        <taxon>Chytridiomycetes</taxon>
        <taxon>Chytridiales</taxon>
        <taxon>Chytriomycetaceae</taxon>
        <taxon>Rhizoclosmatium</taxon>
    </lineage>
</organism>
<dbReference type="PROSITE" id="PS50222">
    <property type="entry name" value="EF_HAND_2"/>
    <property type="match status" value="1"/>
</dbReference>
<reference evidence="4 5" key="1">
    <citation type="submission" date="2016-07" db="EMBL/GenBank/DDBJ databases">
        <title>Pervasive Adenine N6-methylation of Active Genes in Fungi.</title>
        <authorList>
            <consortium name="DOE Joint Genome Institute"/>
            <person name="Mondo S.J."/>
            <person name="Dannebaum R.O."/>
            <person name="Kuo R.C."/>
            <person name="Labutti K."/>
            <person name="Haridas S."/>
            <person name="Kuo A."/>
            <person name="Salamov A."/>
            <person name="Ahrendt S.R."/>
            <person name="Lipzen A."/>
            <person name="Sullivan W."/>
            <person name="Andreopoulos W.B."/>
            <person name="Clum A."/>
            <person name="Lindquist E."/>
            <person name="Daum C."/>
            <person name="Ramamoorthy G.K."/>
            <person name="Gryganskyi A."/>
            <person name="Culley D."/>
            <person name="Magnuson J.K."/>
            <person name="James T.Y."/>
            <person name="O'Malley M.A."/>
            <person name="Stajich J.E."/>
            <person name="Spatafora J.W."/>
            <person name="Visel A."/>
            <person name="Grigoriev I.V."/>
        </authorList>
    </citation>
    <scope>NUCLEOTIDE SEQUENCE [LARGE SCALE GENOMIC DNA]</scope>
    <source>
        <strain evidence="4 5">JEL800</strain>
    </source>
</reference>
<keyword evidence="1" id="KW-0106">Calcium</keyword>
<feature type="compositionally biased region" description="Polar residues" evidence="2">
    <location>
        <begin position="13"/>
        <end position="31"/>
    </location>
</feature>
<dbReference type="AlphaFoldDB" id="A0A1Y2AIX7"/>
<dbReference type="EMBL" id="MCGO01000179">
    <property type="protein sequence ID" value="ORY22538.1"/>
    <property type="molecule type" value="Genomic_DNA"/>
</dbReference>
<dbReference type="InterPro" id="IPR011992">
    <property type="entry name" value="EF-hand-dom_pair"/>
</dbReference>
<dbReference type="PROSITE" id="PS00018">
    <property type="entry name" value="EF_HAND_1"/>
    <property type="match status" value="1"/>
</dbReference>
<evidence type="ECO:0000313" key="5">
    <source>
        <dbReference type="Proteomes" id="UP000193642"/>
    </source>
</evidence>
<dbReference type="OrthoDB" id="26525at2759"/>
<dbReference type="InterPro" id="IPR018247">
    <property type="entry name" value="EF_Hand_1_Ca_BS"/>
</dbReference>
<feature type="domain" description="EF-hand" evidence="3">
    <location>
        <begin position="179"/>
        <end position="212"/>
    </location>
</feature>
<feature type="region of interest" description="Disordered" evidence="2">
    <location>
        <begin position="1"/>
        <end position="39"/>
    </location>
</feature>
<dbReference type="Gene3D" id="1.10.238.10">
    <property type="entry name" value="EF-hand"/>
    <property type="match status" value="1"/>
</dbReference>
<protein>
    <recommendedName>
        <fullName evidence="3">EF-hand domain-containing protein</fullName>
    </recommendedName>
</protein>
<dbReference type="Proteomes" id="UP000193642">
    <property type="component" value="Unassembled WGS sequence"/>
</dbReference>
<evidence type="ECO:0000313" key="4">
    <source>
        <dbReference type="EMBL" id="ORY22538.1"/>
    </source>
</evidence>
<comment type="caution">
    <text evidence="4">The sequence shown here is derived from an EMBL/GenBank/DDBJ whole genome shotgun (WGS) entry which is preliminary data.</text>
</comment>
<dbReference type="SUPFAM" id="SSF47473">
    <property type="entry name" value="EF-hand"/>
    <property type="match status" value="1"/>
</dbReference>
<dbReference type="GO" id="GO:0005509">
    <property type="term" value="F:calcium ion binding"/>
    <property type="evidence" value="ECO:0007669"/>
    <property type="project" value="InterPro"/>
</dbReference>
<accession>A0A1Y2AIX7</accession>
<keyword evidence="5" id="KW-1185">Reference proteome</keyword>
<evidence type="ECO:0000259" key="3">
    <source>
        <dbReference type="PROSITE" id="PS50222"/>
    </source>
</evidence>
<dbReference type="InterPro" id="IPR002048">
    <property type="entry name" value="EF_hand_dom"/>
</dbReference>
<name>A0A1Y2AIX7_9FUNG</name>
<gene>
    <name evidence="4" type="ORF">BCR33DRAFT_728717</name>
</gene>
<proteinExistence type="predicted"/>